<feature type="compositionally biased region" description="Polar residues" evidence="1">
    <location>
        <begin position="347"/>
        <end position="359"/>
    </location>
</feature>
<reference evidence="2" key="3">
    <citation type="submission" date="2025-09" db="UniProtKB">
        <authorList>
            <consortium name="Ensembl"/>
        </authorList>
    </citation>
    <scope>IDENTIFICATION</scope>
</reference>
<dbReference type="CTD" id="559302"/>
<feature type="region of interest" description="Disordered" evidence="1">
    <location>
        <begin position="243"/>
        <end position="265"/>
    </location>
</feature>
<dbReference type="GO" id="GO:0042138">
    <property type="term" value="P:meiotic DNA double-strand break formation"/>
    <property type="evidence" value="ECO:0007669"/>
    <property type="project" value="InterPro"/>
</dbReference>
<dbReference type="Proteomes" id="UP000265160">
    <property type="component" value="LG5"/>
</dbReference>
<dbReference type="GO" id="GO:0007129">
    <property type="term" value="P:homologous chromosome pairing at meiosis"/>
    <property type="evidence" value="ECO:0007669"/>
    <property type="project" value="TreeGrafter"/>
</dbReference>
<dbReference type="GeneTree" id="ENSGT00980000198806"/>
<organism evidence="2 3">
    <name type="scientific">Maylandia zebra</name>
    <name type="common">zebra mbuna</name>
    <dbReference type="NCBI Taxonomy" id="106582"/>
    <lineage>
        <taxon>Eukaryota</taxon>
        <taxon>Metazoa</taxon>
        <taxon>Chordata</taxon>
        <taxon>Craniata</taxon>
        <taxon>Vertebrata</taxon>
        <taxon>Euteleostomi</taxon>
        <taxon>Actinopterygii</taxon>
        <taxon>Neopterygii</taxon>
        <taxon>Teleostei</taxon>
        <taxon>Neoteleostei</taxon>
        <taxon>Acanthomorphata</taxon>
        <taxon>Ovalentaria</taxon>
        <taxon>Cichlomorphae</taxon>
        <taxon>Cichliformes</taxon>
        <taxon>Cichlidae</taxon>
        <taxon>African cichlids</taxon>
        <taxon>Pseudocrenilabrinae</taxon>
        <taxon>Haplochromini</taxon>
        <taxon>Maylandia</taxon>
        <taxon>Maylandia zebra complex</taxon>
    </lineage>
</organism>
<dbReference type="Ensembl" id="ENSMZET00005018111.1">
    <property type="protein sequence ID" value="ENSMZEP00005017547.1"/>
    <property type="gene ID" value="ENSMZEG00005013207.1"/>
</dbReference>
<dbReference type="Pfam" id="PF15771">
    <property type="entry name" value="IHO1"/>
    <property type="match status" value="1"/>
</dbReference>
<dbReference type="PANTHER" id="PTHR35662:SF1">
    <property type="entry name" value="INTERACTOR OF HORMAD1 PROTEIN 1"/>
    <property type="match status" value="1"/>
</dbReference>
<feature type="compositionally biased region" description="Basic residues" evidence="1">
    <location>
        <begin position="295"/>
        <end position="317"/>
    </location>
</feature>
<dbReference type="RefSeq" id="XP_004548578.1">
    <property type="nucleotide sequence ID" value="XM_004548521.4"/>
</dbReference>
<feature type="region of interest" description="Disordered" evidence="1">
    <location>
        <begin position="287"/>
        <end position="369"/>
    </location>
</feature>
<feature type="region of interest" description="Disordered" evidence="1">
    <location>
        <begin position="45"/>
        <end position="75"/>
    </location>
</feature>
<name>A0A3P9C617_9CICH</name>
<dbReference type="PANTHER" id="PTHR35662">
    <property type="entry name" value="INTERACTOR OF HORMAD1 PROTEIN 1"/>
    <property type="match status" value="1"/>
</dbReference>
<feature type="compositionally biased region" description="Polar residues" evidence="1">
    <location>
        <begin position="252"/>
        <end position="265"/>
    </location>
</feature>
<accession>A0A3P9C617</accession>
<dbReference type="GeneID" id="101474101"/>
<evidence type="ECO:0000313" key="2">
    <source>
        <dbReference type="Ensembl" id="ENSMZEP00005017547.1"/>
    </source>
</evidence>
<keyword evidence="3" id="KW-1185">Reference proteome</keyword>
<sequence>MNHIRNIKEMLNIPTGSRNASTSGFSSLSDSQIFFESQFWHENSQSASQDMSLSSRTSQQSSQEGSDPKFSSSYHTKPLLLGDLKDKTRTSGILAKFEEDKKKAKEKKDSDHLAKECQHIRETLSNIQQLVAGTERNAAVCQIVSEKIDNFTSTLQNNLDNHQGHISQQFKTLVNNMDSQQDVMTQLKETVQKNGDTVAELDSHLQNLKSSLEGLREEQGRQGHMLEEALKLLSALLSEHLSKPRSEGVMDNTMQTSPAPEESVSSILHNSKLEGTQVTCASYNAEQHQVEVPRRNRSHLAGKQKFTQRQRRPKKRPLVLSQRSKGAVSDENRQPLVNKQQKPESCDMSTVSSKDSVSPGSLVPLNKERRSSETEGCFITPLSFWSQDSSSSLCLTEIDPILEKLSAEQGSTVQPGSLWQLFDSELDF</sequence>
<proteinExistence type="predicted"/>
<reference evidence="2 3" key="1">
    <citation type="journal article" date="2014" name="Nature">
        <title>The genomic substrate for adaptive radiation in African cichlid fish.</title>
        <authorList>
            <person name="Brawand D."/>
            <person name="Wagner C.E."/>
            <person name="Li Y.I."/>
            <person name="Malinsky M."/>
            <person name="Keller I."/>
            <person name="Fan S."/>
            <person name="Simakov O."/>
            <person name="Ng A.Y."/>
            <person name="Lim Z.W."/>
            <person name="Bezault E."/>
            <person name="Turner-Maier J."/>
            <person name="Johnson J."/>
            <person name="Alcazar R."/>
            <person name="Noh H.J."/>
            <person name="Russell P."/>
            <person name="Aken B."/>
            <person name="Alfoldi J."/>
            <person name="Amemiya C."/>
            <person name="Azzouzi N."/>
            <person name="Baroiller J.F."/>
            <person name="Barloy-Hubler F."/>
            <person name="Berlin A."/>
            <person name="Bloomquist R."/>
            <person name="Carleton K.L."/>
            <person name="Conte M.A."/>
            <person name="D'Cotta H."/>
            <person name="Eshel O."/>
            <person name="Gaffney L."/>
            <person name="Galibert F."/>
            <person name="Gante H.F."/>
            <person name="Gnerre S."/>
            <person name="Greuter L."/>
            <person name="Guyon R."/>
            <person name="Haddad N.S."/>
            <person name="Haerty W."/>
            <person name="Harris R.M."/>
            <person name="Hofmann H.A."/>
            <person name="Hourlier T."/>
            <person name="Hulata G."/>
            <person name="Jaffe D.B."/>
            <person name="Lara M."/>
            <person name="Lee A.P."/>
            <person name="MacCallum I."/>
            <person name="Mwaiko S."/>
            <person name="Nikaido M."/>
            <person name="Nishihara H."/>
            <person name="Ozouf-Costaz C."/>
            <person name="Penman D.J."/>
            <person name="Przybylski D."/>
            <person name="Rakotomanga M."/>
            <person name="Renn S.C.P."/>
            <person name="Ribeiro F.J."/>
            <person name="Ron M."/>
            <person name="Salzburger W."/>
            <person name="Sanchez-Pulido L."/>
            <person name="Santos M.E."/>
            <person name="Searle S."/>
            <person name="Sharpe T."/>
            <person name="Swofford R."/>
            <person name="Tan F.J."/>
            <person name="Williams L."/>
            <person name="Young S."/>
            <person name="Yin S."/>
            <person name="Okada N."/>
            <person name="Kocher T.D."/>
            <person name="Miska E.A."/>
            <person name="Lander E.S."/>
            <person name="Venkatesh B."/>
            <person name="Fernald R.D."/>
            <person name="Meyer A."/>
            <person name="Ponting C.P."/>
            <person name="Streelman J.T."/>
            <person name="Lindblad-Toh K."/>
            <person name="Seehausen O."/>
            <person name="Di Palma F."/>
        </authorList>
    </citation>
    <scope>NUCLEOTIDE SEQUENCE</scope>
</reference>
<feature type="compositionally biased region" description="Low complexity" evidence="1">
    <location>
        <begin position="45"/>
        <end position="65"/>
    </location>
</feature>
<evidence type="ECO:0000313" key="3">
    <source>
        <dbReference type="Proteomes" id="UP000265160"/>
    </source>
</evidence>
<dbReference type="STRING" id="106582.ENSMZEP00005017547"/>
<dbReference type="OrthoDB" id="10066605at2759"/>
<dbReference type="AlphaFoldDB" id="A0A3P9C617"/>
<evidence type="ECO:0000256" key="1">
    <source>
        <dbReference type="SAM" id="MobiDB-lite"/>
    </source>
</evidence>
<dbReference type="InterPro" id="IPR031529">
    <property type="entry name" value="IHO1"/>
</dbReference>
<dbReference type="KEGG" id="mze:101474101"/>
<protein>
    <submittedName>
        <fullName evidence="2">Coiled-coil domain containing 36</fullName>
    </submittedName>
</protein>
<reference evidence="2" key="2">
    <citation type="submission" date="2025-08" db="UniProtKB">
        <authorList>
            <consortium name="Ensembl"/>
        </authorList>
    </citation>
    <scope>IDENTIFICATION</scope>
</reference>
<dbReference type="GO" id="GO:0006310">
    <property type="term" value="P:DNA recombination"/>
    <property type="evidence" value="ECO:0007669"/>
    <property type="project" value="InterPro"/>
</dbReference>
<dbReference type="GO" id="GO:0000794">
    <property type="term" value="C:condensed nuclear chromosome"/>
    <property type="evidence" value="ECO:0007669"/>
    <property type="project" value="TreeGrafter"/>
</dbReference>